<dbReference type="AlphaFoldDB" id="A0A8J7L9S0"/>
<dbReference type="EMBL" id="JAECZC010000007">
    <property type="protein sequence ID" value="MBH8561786.1"/>
    <property type="molecule type" value="Genomic_DNA"/>
</dbReference>
<dbReference type="RefSeq" id="WP_198123783.1">
    <property type="nucleotide sequence ID" value="NZ_JAECZC010000007.1"/>
</dbReference>
<name>A0A8J7L9S0_9NOST</name>
<comment type="caution">
    <text evidence="1">The sequence shown here is derived from an EMBL/GenBank/DDBJ whole genome shotgun (WGS) entry which is preliminary data.</text>
</comment>
<proteinExistence type="predicted"/>
<gene>
    <name evidence="1" type="ORF">I8748_06285</name>
</gene>
<accession>A0A8J7L9S0</accession>
<evidence type="ECO:0000313" key="1">
    <source>
        <dbReference type="EMBL" id="MBH8561786.1"/>
    </source>
</evidence>
<protein>
    <submittedName>
        <fullName evidence="1">Uncharacterized protein</fullName>
    </submittedName>
</protein>
<organism evidence="1 2">
    <name type="scientific">Amazonocrinis nigriterrae CENA67</name>
    <dbReference type="NCBI Taxonomy" id="2794033"/>
    <lineage>
        <taxon>Bacteria</taxon>
        <taxon>Bacillati</taxon>
        <taxon>Cyanobacteriota</taxon>
        <taxon>Cyanophyceae</taxon>
        <taxon>Nostocales</taxon>
        <taxon>Nostocaceae</taxon>
        <taxon>Amazonocrinis</taxon>
        <taxon>Amazonocrinis nigriterrae</taxon>
    </lineage>
</organism>
<evidence type="ECO:0000313" key="2">
    <source>
        <dbReference type="Proteomes" id="UP000632766"/>
    </source>
</evidence>
<keyword evidence="2" id="KW-1185">Reference proteome</keyword>
<dbReference type="SUPFAM" id="SSF63825">
    <property type="entry name" value="YWTD domain"/>
    <property type="match status" value="1"/>
</dbReference>
<reference evidence="1 2" key="1">
    <citation type="journal article" date="2021" name="Int. J. Syst. Evol. Microbiol.">
        <title>Amazonocrinis nigriterrae gen. nov., sp. nov., Atlanticothrix silvestris gen. nov., sp. nov. and Dendronalium phyllosphericum gen. nov., sp. nov., nostocacean cyanobacteria from Brazilian environments.</title>
        <authorList>
            <person name="Alvarenga D.O."/>
            <person name="Andreote A.P.D."/>
            <person name="Branco L.H.Z."/>
            <person name="Delbaje E."/>
            <person name="Cruz R.B."/>
            <person name="Varani A.M."/>
            <person name="Fiore M.F."/>
        </authorList>
    </citation>
    <scope>NUCLEOTIDE SEQUENCE [LARGE SCALE GENOMIC DNA]</scope>
    <source>
        <strain evidence="1 2">CENA67</strain>
    </source>
</reference>
<sequence length="1209" mass="138973">MNIFSWISSYVQNKRNESSVNRKLDSSTPNIQLIPRAVYLNEISKLYTLDLATNKAILIGEIAVELSDIAFVDSQLYGLGLVDDKTKLVKIDLNSGEAIAIGDIGFTCVGLAYNCQRQILYATSAKQLIAINLETGKGTPALTVTGKEYNCGEVAFNANGKAYITLIGYDKKKLLATCDLDTSEVKIIGDIGFADVTSLEFVNDVLYGVTGNFFQLGKDGQLISIDTKTGKGTLVAITEPIGRWAGITIYEPATKRVVEITPEVKPEENFHNSKTMQVITTAKGKNVNILTIDTKTNCYVIDPNQMNNLQQNVATSFTLEKGNFDIRITEGRYSYAKSKTEGEPFVLLWIYGIDGTTIINKNTGFEVGATWTTLNEYNDTLKLEVKGKAVINALYFDFNNADNSGSINLLITSNKQYFNSRTLTVDSKKNCYVLDENYLSTLKQTGGNFIELNPGNYRLKIREGNASYWSDNKKFNLEPWALILIQGGKFTTKLTGIEIEETWVSLNGLKDEVVLEVKEKTTLTGLFIDTYKEDNEGQIILAIEQLGEAEITERRIELGDNNSIEIEQTNIERKQENYTFDFTFRFEEEEFKKKWEEQLKQIDSSTKVTDKVDIKLENKYWDQLEQLLLKSYEERFNSLSIEVAKVRFSMDAYLQQVELSLKQNLQDWSDYYLERILEDKINVEISNKINQQLNLYFDQNFEQRIRNNISLILNNIINKQELNQYVNQQVNNSFEQNIRNNINLIINSIVNKQEFNQFIDRQFNQQIDSSFEQNIRKNTNLIAQNLINNSADLSQYVSQQVDNSFEQNVRNKINLITQSIINNNTELDQYVGHQVDNSFERNIRNNVNLITQSIINDNTELNQYVSQQVDNSFEQNVRNKINLIAQNLINNSAELNRYVSQQVDNSFEQNVRNKINLITQSIINDNTELNQYVSQQVDNSFEQNVRNKINLITQSIINNNTELNQYVSQQVDNSFEQNVRNKINLITQSIINDNTDLNQYVDQRLQYNVTNNNVLINQIFDNDQLTQKIQNVFIDNSQIHQKIENVVINSPEVNNRMLNFIVNSTEINNKINNLYRDVDIKLENIRNEWNQTFITLVRQYVDEVIAIIGNRESFNIQVANVISVKLDELLNQIWKIRNELIVFINNSERNLYEWTLEELMVIKGCLTDRQALVEQLITFSTELKVKLDNTTCVDINTFKPLKLISAHQQ</sequence>
<dbReference type="Proteomes" id="UP000632766">
    <property type="component" value="Unassembled WGS sequence"/>
</dbReference>